<keyword evidence="5" id="KW-1133">Transmembrane helix</keyword>
<organism evidence="8 10">
    <name type="scientific">Drosophila mojavensis</name>
    <name type="common">Fruit fly</name>
    <dbReference type="NCBI Taxonomy" id="7230"/>
    <lineage>
        <taxon>Eukaryota</taxon>
        <taxon>Metazoa</taxon>
        <taxon>Ecdysozoa</taxon>
        <taxon>Arthropoda</taxon>
        <taxon>Hexapoda</taxon>
        <taxon>Insecta</taxon>
        <taxon>Pterygota</taxon>
        <taxon>Neoptera</taxon>
        <taxon>Endopterygota</taxon>
        <taxon>Diptera</taxon>
        <taxon>Brachycera</taxon>
        <taxon>Muscomorpha</taxon>
        <taxon>Ephydroidea</taxon>
        <taxon>Drosophilidae</taxon>
        <taxon>Drosophila</taxon>
    </lineage>
</organism>
<dbReference type="PROSITE" id="PS50011">
    <property type="entry name" value="PROTEIN_KINASE_DOM"/>
    <property type="match status" value="1"/>
</dbReference>
<name>B4KG73_DROMO</name>
<dbReference type="PANTHER" id="PTHR24416:SF594">
    <property type="entry name" value="PROTEIN KINASE DOMAIN-CONTAINING PROTEIN"/>
    <property type="match status" value="1"/>
</dbReference>
<comment type="subcellular location">
    <subcellularLocation>
        <location evidence="1">Membrane</location>
        <topology evidence="1">Single-pass membrane protein</topology>
    </subcellularLocation>
</comment>
<evidence type="ECO:0000256" key="2">
    <source>
        <dbReference type="ARBA" id="ARBA00051243"/>
    </source>
</evidence>
<feature type="region of interest" description="Disordered" evidence="4">
    <location>
        <begin position="562"/>
        <end position="582"/>
    </location>
</feature>
<dbReference type="FunFam" id="1.10.510.10:FF:000677">
    <property type="entry name" value="Uncharacterized protein, isoform A"/>
    <property type="match status" value="1"/>
</dbReference>
<reference evidence="8" key="2">
    <citation type="journal article" date="2008" name="Bioinformatics">
        <title>Assembly reconciliation.</title>
        <authorList>
            <person name="Zimin A.V."/>
            <person name="Smith D.R."/>
            <person name="Sutton G."/>
            <person name="Yorke J.A."/>
        </authorList>
    </citation>
    <scope>NUCLEOTIDE SEQUENCE</scope>
    <source>
        <strain evidence="8">TSC#15081-1352.22</strain>
    </source>
</reference>
<dbReference type="InterPro" id="IPR017441">
    <property type="entry name" value="Protein_kinase_ATP_BS"/>
</dbReference>
<accession>B4KG73</accession>
<dbReference type="SUPFAM" id="SSF56112">
    <property type="entry name" value="Protein kinase-like (PK-like)"/>
    <property type="match status" value="1"/>
</dbReference>
<dbReference type="GO" id="GO:0005886">
    <property type="term" value="C:plasma membrane"/>
    <property type="evidence" value="ECO:0007669"/>
    <property type="project" value="TreeGrafter"/>
</dbReference>
<dbReference type="FunCoup" id="B4KG73">
    <property type="interactions" value="6"/>
</dbReference>
<evidence type="ECO:0000256" key="3">
    <source>
        <dbReference type="PROSITE-ProRule" id="PRU10141"/>
    </source>
</evidence>
<dbReference type="KEGG" id="dmo:Dmoj_GI16707"/>
<dbReference type="Proteomes" id="UP000009192">
    <property type="component" value="Unassembled WGS sequence"/>
</dbReference>
<evidence type="ECO:0000256" key="5">
    <source>
        <dbReference type="SAM" id="Phobius"/>
    </source>
</evidence>
<dbReference type="EC" id="2.7.10.-" evidence="8 9"/>
<dbReference type="Gene3D" id="1.10.510.10">
    <property type="entry name" value="Transferase(Phosphotransferase) domain 1"/>
    <property type="match status" value="1"/>
</dbReference>
<dbReference type="GO" id="GO:0007169">
    <property type="term" value="P:cell surface receptor protein tyrosine kinase signaling pathway"/>
    <property type="evidence" value="ECO:0007669"/>
    <property type="project" value="TreeGrafter"/>
</dbReference>
<feature type="compositionally biased region" description="Low complexity" evidence="4">
    <location>
        <begin position="72"/>
        <end position="96"/>
    </location>
</feature>
<feature type="region of interest" description="Disordered" evidence="4">
    <location>
        <begin position="604"/>
        <end position="632"/>
    </location>
</feature>
<dbReference type="InterPro" id="IPR000719">
    <property type="entry name" value="Prot_kinase_dom"/>
</dbReference>
<feature type="compositionally biased region" description="Low complexity" evidence="4">
    <location>
        <begin position="604"/>
        <end position="619"/>
    </location>
</feature>
<dbReference type="OrthoDB" id="3256376at2759"/>
<evidence type="ECO:0000259" key="7">
    <source>
        <dbReference type="PROSITE" id="PS50011"/>
    </source>
</evidence>
<dbReference type="EMBL" id="CH933807">
    <property type="protein sequence ID" value="EDW11060.1"/>
    <property type="molecule type" value="Genomic_DNA"/>
</dbReference>
<dbReference type="Pfam" id="PF07714">
    <property type="entry name" value="PK_Tyr_Ser-Thr"/>
    <property type="match status" value="1"/>
</dbReference>
<keyword evidence="6" id="KW-0732">Signal</keyword>
<dbReference type="GO" id="GO:0005524">
    <property type="term" value="F:ATP binding"/>
    <property type="evidence" value="ECO:0007669"/>
    <property type="project" value="UniProtKB-UniRule"/>
</dbReference>
<keyword evidence="10" id="KW-1185">Reference proteome</keyword>
<evidence type="ECO:0000313" key="8">
    <source>
        <dbReference type="EMBL" id="EDW11060.1"/>
    </source>
</evidence>
<keyword evidence="8" id="KW-0808">Transferase</keyword>
<dbReference type="EMBL" id="CH933807">
    <property type="protein sequence ID" value="KRG02515.1"/>
    <property type="molecule type" value="Genomic_DNA"/>
</dbReference>
<dbReference type="OMA" id="APCSEYT"/>
<evidence type="ECO:0000313" key="9">
    <source>
        <dbReference type="EMBL" id="KRG02515.1"/>
    </source>
</evidence>
<dbReference type="InterPro" id="IPR050122">
    <property type="entry name" value="RTK"/>
</dbReference>
<dbReference type="SMART" id="SM00219">
    <property type="entry name" value="TyrKc"/>
    <property type="match status" value="1"/>
</dbReference>
<dbReference type="AlphaFoldDB" id="B4KG73"/>
<keyword evidence="5" id="KW-0472">Membrane</keyword>
<evidence type="ECO:0000313" key="10">
    <source>
        <dbReference type="Proteomes" id="UP000009192"/>
    </source>
</evidence>
<comment type="catalytic activity">
    <reaction evidence="2">
        <text>L-tyrosyl-[protein] + ATP = O-phospho-L-tyrosyl-[protein] + ADP + H(+)</text>
        <dbReference type="Rhea" id="RHEA:10596"/>
        <dbReference type="Rhea" id="RHEA-COMP:10136"/>
        <dbReference type="Rhea" id="RHEA-COMP:20101"/>
        <dbReference type="ChEBI" id="CHEBI:15378"/>
        <dbReference type="ChEBI" id="CHEBI:30616"/>
        <dbReference type="ChEBI" id="CHEBI:46858"/>
        <dbReference type="ChEBI" id="CHEBI:61978"/>
        <dbReference type="ChEBI" id="CHEBI:456216"/>
        <dbReference type="EC" id="2.7.10.1"/>
    </reaction>
</comment>
<feature type="signal peptide" evidence="6">
    <location>
        <begin position="1"/>
        <end position="24"/>
    </location>
</feature>
<dbReference type="InterPro" id="IPR011009">
    <property type="entry name" value="Kinase-like_dom_sf"/>
</dbReference>
<dbReference type="InterPro" id="IPR020635">
    <property type="entry name" value="Tyr_kinase_cat_dom"/>
</dbReference>
<dbReference type="HOGENOM" id="CLU_015570_0_0_1"/>
<dbReference type="PANTHER" id="PTHR24416">
    <property type="entry name" value="TYROSINE-PROTEIN KINASE RECEPTOR"/>
    <property type="match status" value="1"/>
</dbReference>
<proteinExistence type="predicted"/>
<protein>
    <submittedName>
        <fullName evidence="8">Uncharacterized protein, isoform A</fullName>
    </submittedName>
    <submittedName>
        <fullName evidence="9">Uncharacterized protein, isoform B</fullName>
        <ecNumber evidence="8 9">2.7.10.-</ecNumber>
    </submittedName>
</protein>
<feature type="region of interest" description="Disordered" evidence="4">
    <location>
        <begin position="72"/>
        <end position="110"/>
    </location>
</feature>
<feature type="binding site" evidence="3">
    <location>
        <position position="492"/>
    </location>
    <ligand>
        <name>ATP</name>
        <dbReference type="ChEBI" id="CHEBI:30616"/>
    </ligand>
</feature>
<dbReference type="SMR" id="B4KG73"/>
<dbReference type="InParanoid" id="B4KG73"/>
<evidence type="ECO:0000256" key="1">
    <source>
        <dbReference type="ARBA" id="ARBA00004167"/>
    </source>
</evidence>
<feature type="compositionally biased region" description="Polar residues" evidence="4">
    <location>
        <begin position="566"/>
        <end position="582"/>
    </location>
</feature>
<evidence type="ECO:0000256" key="6">
    <source>
        <dbReference type="SAM" id="SignalP"/>
    </source>
</evidence>
<dbReference type="GO" id="GO:0043235">
    <property type="term" value="C:receptor complex"/>
    <property type="evidence" value="ECO:0007669"/>
    <property type="project" value="TreeGrafter"/>
</dbReference>
<keyword evidence="3" id="KW-0067">ATP-binding</keyword>
<gene>
    <name evidence="8" type="primary">Dmoj\GI16707</name>
    <name evidence="8" type="ORF">Dmoj_GI16707</name>
</gene>
<keyword evidence="3" id="KW-0547">Nucleotide-binding</keyword>
<feature type="domain" description="Protein kinase" evidence="7">
    <location>
        <begin position="458"/>
        <end position="814"/>
    </location>
</feature>
<dbReference type="Gene3D" id="3.30.200.20">
    <property type="entry name" value="Phosphorylase Kinase, domain 1"/>
    <property type="match status" value="1"/>
</dbReference>
<dbReference type="InterPro" id="IPR008266">
    <property type="entry name" value="Tyr_kinase_AS"/>
</dbReference>
<dbReference type="PROSITE" id="PS00109">
    <property type="entry name" value="PROTEIN_KINASE_TYR"/>
    <property type="match status" value="1"/>
</dbReference>
<evidence type="ECO:0000256" key="4">
    <source>
        <dbReference type="SAM" id="MobiDB-lite"/>
    </source>
</evidence>
<dbReference type="GO" id="GO:0004714">
    <property type="term" value="F:transmembrane receptor protein tyrosine kinase activity"/>
    <property type="evidence" value="ECO:0007669"/>
    <property type="project" value="UniProtKB-EC"/>
</dbReference>
<keyword evidence="5" id="KW-0812">Transmembrane</keyword>
<feature type="chain" id="PRO_5014298780" evidence="6">
    <location>
        <begin position="25"/>
        <end position="830"/>
    </location>
</feature>
<dbReference type="InterPro" id="IPR001245">
    <property type="entry name" value="Ser-Thr/Tyr_kinase_cat_dom"/>
</dbReference>
<reference evidence="8 10" key="1">
    <citation type="journal article" date="2007" name="Nature">
        <title>Evolution of genes and genomes on the Drosophila phylogeny.</title>
        <authorList>
            <consortium name="Drosophila 12 Genomes Consortium"/>
            <person name="Clark A.G."/>
            <person name="Eisen M.B."/>
            <person name="Smith D.R."/>
            <person name="Bergman C.M."/>
            <person name="Oliver B."/>
            <person name="Markow T.A."/>
            <person name="Kaufman T.C."/>
            <person name="Kellis M."/>
            <person name="Gelbart W."/>
            <person name="Iyer V.N."/>
            <person name="Pollard D.A."/>
            <person name="Sackton T.B."/>
            <person name="Larracuente A.M."/>
            <person name="Singh N.D."/>
            <person name="Abad J.P."/>
            <person name="Abt D.N."/>
            <person name="Adryan B."/>
            <person name="Aguade M."/>
            <person name="Akashi H."/>
            <person name="Anderson W.W."/>
            <person name="Aquadro C.F."/>
            <person name="Ardell D.H."/>
            <person name="Arguello R."/>
            <person name="Artieri C.G."/>
            <person name="Barbash D.A."/>
            <person name="Barker D."/>
            <person name="Barsanti P."/>
            <person name="Batterham P."/>
            <person name="Batzoglou S."/>
            <person name="Begun D."/>
            <person name="Bhutkar A."/>
            <person name="Blanco E."/>
            <person name="Bosak S.A."/>
            <person name="Bradley R.K."/>
            <person name="Brand A.D."/>
            <person name="Brent M.R."/>
            <person name="Brooks A.N."/>
            <person name="Brown R.H."/>
            <person name="Butlin R.K."/>
            <person name="Caggese C."/>
            <person name="Calvi B.R."/>
            <person name="Bernardo de Carvalho A."/>
            <person name="Caspi A."/>
            <person name="Castrezana S."/>
            <person name="Celniker S.E."/>
            <person name="Chang J.L."/>
            <person name="Chapple C."/>
            <person name="Chatterji S."/>
            <person name="Chinwalla A."/>
            <person name="Civetta A."/>
            <person name="Clifton S.W."/>
            <person name="Comeron J.M."/>
            <person name="Costello J.C."/>
            <person name="Coyne J.A."/>
            <person name="Daub J."/>
            <person name="David R.G."/>
            <person name="Delcher A.L."/>
            <person name="Delehaunty K."/>
            <person name="Do C.B."/>
            <person name="Ebling H."/>
            <person name="Edwards K."/>
            <person name="Eickbush T."/>
            <person name="Evans J.D."/>
            <person name="Filipski A."/>
            <person name="Findeiss S."/>
            <person name="Freyhult E."/>
            <person name="Fulton L."/>
            <person name="Fulton R."/>
            <person name="Garcia A.C."/>
            <person name="Gardiner A."/>
            <person name="Garfield D.A."/>
            <person name="Garvin B.E."/>
            <person name="Gibson G."/>
            <person name="Gilbert D."/>
            <person name="Gnerre S."/>
            <person name="Godfrey J."/>
            <person name="Good R."/>
            <person name="Gotea V."/>
            <person name="Gravely B."/>
            <person name="Greenberg A.J."/>
            <person name="Griffiths-Jones S."/>
            <person name="Gross S."/>
            <person name="Guigo R."/>
            <person name="Gustafson E.A."/>
            <person name="Haerty W."/>
            <person name="Hahn M.W."/>
            <person name="Halligan D.L."/>
            <person name="Halpern A.L."/>
            <person name="Halter G.M."/>
            <person name="Han M.V."/>
            <person name="Heger A."/>
            <person name="Hillier L."/>
            <person name="Hinrichs A.S."/>
            <person name="Holmes I."/>
            <person name="Hoskins R.A."/>
            <person name="Hubisz M.J."/>
            <person name="Hultmark D."/>
            <person name="Huntley M.A."/>
            <person name="Jaffe D.B."/>
            <person name="Jagadeeshan S."/>
            <person name="Jeck W.R."/>
            <person name="Johnson J."/>
            <person name="Jones C.D."/>
            <person name="Jordan W.C."/>
            <person name="Karpen G.H."/>
            <person name="Kataoka E."/>
            <person name="Keightley P.D."/>
            <person name="Kheradpour P."/>
            <person name="Kirkness E.F."/>
            <person name="Koerich L.B."/>
            <person name="Kristiansen K."/>
            <person name="Kudrna D."/>
            <person name="Kulathinal R.J."/>
            <person name="Kumar S."/>
            <person name="Kwok R."/>
            <person name="Lander E."/>
            <person name="Langley C.H."/>
            <person name="Lapoint R."/>
            <person name="Lazzaro B.P."/>
            <person name="Lee S.J."/>
            <person name="Levesque L."/>
            <person name="Li R."/>
            <person name="Lin C.F."/>
            <person name="Lin M.F."/>
            <person name="Lindblad-Toh K."/>
            <person name="Llopart A."/>
            <person name="Long M."/>
            <person name="Low L."/>
            <person name="Lozovsky E."/>
            <person name="Lu J."/>
            <person name="Luo M."/>
            <person name="Machado C.A."/>
            <person name="Makalowski W."/>
            <person name="Marzo M."/>
            <person name="Matsuda M."/>
            <person name="Matzkin L."/>
            <person name="McAllister B."/>
            <person name="McBride C.S."/>
            <person name="McKernan B."/>
            <person name="McKernan K."/>
            <person name="Mendez-Lago M."/>
            <person name="Minx P."/>
            <person name="Mollenhauer M.U."/>
            <person name="Montooth K."/>
            <person name="Mount S.M."/>
            <person name="Mu X."/>
            <person name="Myers E."/>
            <person name="Negre B."/>
            <person name="Newfeld S."/>
            <person name="Nielsen R."/>
            <person name="Noor M.A."/>
            <person name="O'Grady P."/>
            <person name="Pachter L."/>
            <person name="Papaceit M."/>
            <person name="Parisi M.J."/>
            <person name="Parisi M."/>
            <person name="Parts L."/>
            <person name="Pedersen J.S."/>
            <person name="Pesole G."/>
            <person name="Phillippy A.M."/>
            <person name="Ponting C.P."/>
            <person name="Pop M."/>
            <person name="Porcelli D."/>
            <person name="Powell J.R."/>
            <person name="Prohaska S."/>
            <person name="Pruitt K."/>
            <person name="Puig M."/>
            <person name="Quesneville H."/>
            <person name="Ram K.R."/>
            <person name="Rand D."/>
            <person name="Rasmussen M.D."/>
            <person name="Reed L.K."/>
            <person name="Reenan R."/>
            <person name="Reily A."/>
            <person name="Remington K.A."/>
            <person name="Rieger T.T."/>
            <person name="Ritchie M.G."/>
            <person name="Robin C."/>
            <person name="Rogers Y.H."/>
            <person name="Rohde C."/>
            <person name="Rozas J."/>
            <person name="Rubenfield M.J."/>
            <person name="Ruiz A."/>
            <person name="Russo S."/>
            <person name="Salzberg S.L."/>
            <person name="Sanchez-Gracia A."/>
            <person name="Saranga D.J."/>
            <person name="Sato H."/>
            <person name="Schaeffer S.W."/>
            <person name="Schatz M.C."/>
            <person name="Schlenke T."/>
            <person name="Schwartz R."/>
            <person name="Segarra C."/>
            <person name="Singh R.S."/>
            <person name="Sirot L."/>
            <person name="Sirota M."/>
            <person name="Sisneros N.B."/>
            <person name="Smith C.D."/>
            <person name="Smith T.F."/>
            <person name="Spieth J."/>
            <person name="Stage D.E."/>
            <person name="Stark A."/>
            <person name="Stephan W."/>
            <person name="Strausberg R.L."/>
            <person name="Strempel S."/>
            <person name="Sturgill D."/>
            <person name="Sutton G."/>
            <person name="Sutton G.G."/>
            <person name="Tao W."/>
            <person name="Teichmann S."/>
            <person name="Tobari Y.N."/>
            <person name="Tomimura Y."/>
            <person name="Tsolas J.M."/>
            <person name="Valente V.L."/>
            <person name="Venter E."/>
            <person name="Venter J.C."/>
            <person name="Vicario S."/>
            <person name="Vieira F.G."/>
            <person name="Vilella A.J."/>
            <person name="Villasante A."/>
            <person name="Walenz B."/>
            <person name="Wang J."/>
            <person name="Wasserman M."/>
            <person name="Watts T."/>
            <person name="Wilson D."/>
            <person name="Wilson R.K."/>
            <person name="Wing R.A."/>
            <person name="Wolfner M.F."/>
            <person name="Wong A."/>
            <person name="Wong G.K."/>
            <person name="Wu C.I."/>
            <person name="Wu G."/>
            <person name="Yamamoto D."/>
            <person name="Yang H.P."/>
            <person name="Yang S.P."/>
            <person name="Yorke J.A."/>
            <person name="Yoshida K."/>
            <person name="Zdobnov E."/>
            <person name="Zhang P."/>
            <person name="Zhang Y."/>
            <person name="Zimin A.V."/>
            <person name="Baldwin J."/>
            <person name="Abdouelleil A."/>
            <person name="Abdulkadir J."/>
            <person name="Abebe A."/>
            <person name="Abera B."/>
            <person name="Abreu J."/>
            <person name="Acer S.C."/>
            <person name="Aftuck L."/>
            <person name="Alexander A."/>
            <person name="An P."/>
            <person name="Anderson E."/>
            <person name="Anderson S."/>
            <person name="Arachi H."/>
            <person name="Azer M."/>
            <person name="Bachantsang P."/>
            <person name="Barry A."/>
            <person name="Bayul T."/>
            <person name="Berlin A."/>
            <person name="Bessette D."/>
            <person name="Bloom T."/>
            <person name="Blye J."/>
            <person name="Boguslavskiy L."/>
            <person name="Bonnet C."/>
            <person name="Boukhgalter B."/>
            <person name="Bourzgui I."/>
            <person name="Brown A."/>
            <person name="Cahill P."/>
            <person name="Channer S."/>
            <person name="Cheshatsang Y."/>
            <person name="Chuda L."/>
            <person name="Citroen M."/>
            <person name="Collymore A."/>
            <person name="Cooke P."/>
            <person name="Costello M."/>
            <person name="D'Aco K."/>
            <person name="Daza R."/>
            <person name="De Haan G."/>
            <person name="DeGray S."/>
            <person name="DeMaso C."/>
            <person name="Dhargay N."/>
            <person name="Dooley K."/>
            <person name="Dooley E."/>
            <person name="Doricent M."/>
            <person name="Dorje P."/>
            <person name="Dorjee K."/>
            <person name="Dupes A."/>
            <person name="Elong R."/>
            <person name="Falk J."/>
            <person name="Farina A."/>
            <person name="Faro S."/>
            <person name="Ferguson D."/>
            <person name="Fisher S."/>
            <person name="Foley C.D."/>
            <person name="Franke A."/>
            <person name="Friedrich D."/>
            <person name="Gadbois L."/>
            <person name="Gearin G."/>
            <person name="Gearin C.R."/>
            <person name="Giannoukos G."/>
            <person name="Goode T."/>
            <person name="Graham J."/>
            <person name="Grandbois E."/>
            <person name="Grewal S."/>
            <person name="Gyaltsen K."/>
            <person name="Hafez N."/>
            <person name="Hagos B."/>
            <person name="Hall J."/>
            <person name="Henson C."/>
            <person name="Hollinger A."/>
            <person name="Honan T."/>
            <person name="Huard M.D."/>
            <person name="Hughes L."/>
            <person name="Hurhula B."/>
            <person name="Husby M.E."/>
            <person name="Kamat A."/>
            <person name="Kanga B."/>
            <person name="Kashin S."/>
            <person name="Khazanovich D."/>
            <person name="Kisner P."/>
            <person name="Lance K."/>
            <person name="Lara M."/>
            <person name="Lee W."/>
            <person name="Lennon N."/>
            <person name="Letendre F."/>
            <person name="LeVine R."/>
            <person name="Lipovsky A."/>
            <person name="Liu X."/>
            <person name="Liu J."/>
            <person name="Liu S."/>
            <person name="Lokyitsang T."/>
            <person name="Lokyitsang Y."/>
            <person name="Lubonja R."/>
            <person name="Lui A."/>
            <person name="MacDonald P."/>
            <person name="Magnisalis V."/>
            <person name="Maru K."/>
            <person name="Matthews C."/>
            <person name="McCusker W."/>
            <person name="McDonough S."/>
            <person name="Mehta T."/>
            <person name="Meldrim J."/>
            <person name="Meneus L."/>
            <person name="Mihai O."/>
            <person name="Mihalev A."/>
            <person name="Mihova T."/>
            <person name="Mittelman R."/>
            <person name="Mlenga V."/>
            <person name="Montmayeur A."/>
            <person name="Mulrain L."/>
            <person name="Navidi A."/>
            <person name="Naylor J."/>
            <person name="Negash T."/>
            <person name="Nguyen T."/>
            <person name="Nguyen N."/>
            <person name="Nicol R."/>
            <person name="Norbu C."/>
            <person name="Norbu N."/>
            <person name="Novod N."/>
            <person name="O'Neill B."/>
            <person name="Osman S."/>
            <person name="Markiewicz E."/>
            <person name="Oyono O.L."/>
            <person name="Patti C."/>
            <person name="Phunkhang P."/>
            <person name="Pierre F."/>
            <person name="Priest M."/>
            <person name="Raghuraman S."/>
            <person name="Rege F."/>
            <person name="Reyes R."/>
            <person name="Rise C."/>
            <person name="Rogov P."/>
            <person name="Ross K."/>
            <person name="Ryan E."/>
            <person name="Settipalli S."/>
            <person name="Shea T."/>
            <person name="Sherpa N."/>
            <person name="Shi L."/>
            <person name="Shih D."/>
            <person name="Sparrow T."/>
            <person name="Spaulding J."/>
            <person name="Stalker J."/>
            <person name="Stange-Thomann N."/>
            <person name="Stavropoulos S."/>
            <person name="Stone C."/>
            <person name="Strader C."/>
            <person name="Tesfaye S."/>
            <person name="Thomson T."/>
            <person name="Thoulutsang Y."/>
            <person name="Thoulutsang D."/>
            <person name="Topham K."/>
            <person name="Topping I."/>
            <person name="Tsamla T."/>
            <person name="Vassiliev H."/>
            <person name="Vo A."/>
            <person name="Wangchuk T."/>
            <person name="Wangdi T."/>
            <person name="Weiand M."/>
            <person name="Wilkinson J."/>
            <person name="Wilson A."/>
            <person name="Yadav S."/>
            <person name="Young G."/>
            <person name="Yu Q."/>
            <person name="Zembek L."/>
            <person name="Zhong D."/>
            <person name="Zimmer A."/>
            <person name="Zwirko Z."/>
            <person name="Jaffe D.B."/>
            <person name="Alvarez P."/>
            <person name="Brockman W."/>
            <person name="Butler J."/>
            <person name="Chin C."/>
            <person name="Gnerre S."/>
            <person name="Grabherr M."/>
            <person name="Kleber M."/>
            <person name="Mauceli E."/>
            <person name="MacCallum I."/>
        </authorList>
    </citation>
    <scope>NUCLEOTIDE SEQUENCE [LARGE SCALE GENOMIC DNA]</scope>
    <source>
        <strain evidence="8">TSC#15081-1352.22</strain>
        <strain evidence="10">Tucson 15081-1352.22</strain>
    </source>
</reference>
<dbReference type="PROSITE" id="PS00107">
    <property type="entry name" value="PROTEIN_KINASE_ATP"/>
    <property type="match status" value="1"/>
</dbReference>
<reference evidence="8" key="3">
    <citation type="submission" date="2008-06" db="EMBL/GenBank/DDBJ databases">
        <authorList>
            <consortium name="FlyBase"/>
        </authorList>
    </citation>
    <scope>NUCLEOTIDE SEQUENCE</scope>
    <source>
        <strain evidence="8">TSC#15081-1352.22</strain>
    </source>
</reference>
<feature type="transmembrane region" description="Helical" evidence="5">
    <location>
        <begin position="380"/>
        <end position="401"/>
    </location>
</feature>
<dbReference type="CDD" id="cd00192">
    <property type="entry name" value="PTKc"/>
    <property type="match status" value="1"/>
</dbReference>
<sequence length="830" mass="92550">MLRVILYNLLITHIALLLLPSNVAEMLAQRNGSEHLPTPPIQILSTAKPSLGMFAIRPEAPTMQTISLNTATASNNNNNNNKNNNNINGNKIFSNGAELESGPDKSRNKLIRNSGKHEITELSVNVTLYMQKILQLQVHWQDNLPNGTTYNVLVSAVNSTRCPEAPCSEYSIKQKPSKYIYLPQSPNPNVDSPDCMYMFDCEYNVTVETSNLHVRRSMPVHIPHCVAGKCYCPPASLLPKVHATANMQANDSINIAFILQASEQLRQEQKGRLQEALQSYKMQLKINEESNPSLPWGGGLKNLFNRIYNLSELHFRPTARGFDGSMMLNLGTQLKEKTPLNLQATLIDPAGCEGKYSTNKFPVPANPLKLNSDVHLSNPLILLTTLSIVALCAGLLTLLLLRRRARARDQLHKNQIYMQSFVVSPVAMEDNINYVDKYIEQSQALGLADIFEVPHSAIHIGRVLGEGAFGRVHEATASNLRRMRGKTQVAVKQLKANPSADEEAEFISEINMLKGVGTHHNVVSFLGCCTIRRPYLMIMEFVGRGNLLSYLRMARQELGHPRVRNANHSSGRQAKGNSAGASAAQLPSVNYIELKASNQCSELESSSSYSGSPYSNSQPATSNGVGHGQPKPSFAETTYTIVEEEDSFEYILDNKELHNFALQIANGMRFLEQQEITHRDLAARNVLIDNNKTLKISDFGLSRHGIYTNTKTRKLPLRWLSIEAIRDNVYSSKSDVWAYGVVLWEIGTLGASPYPTISNSELIPFLLAGNRLERPEICTPQVYTIMLQCWLEDPEERPTFDALYNVLSPQTTYVNINSLSDDYVFPPIRE</sequence>
<dbReference type="eggNOG" id="KOG0200">
    <property type="taxonomic scope" value="Eukaryota"/>
</dbReference>